<dbReference type="Proteomes" id="UP000887565">
    <property type="component" value="Unplaced"/>
</dbReference>
<accession>A0A915KL22</accession>
<sequence length="88" mass="10130">MLTANQKQVLLDDLHQGICVEETFNAENMSRHMHKNGHFSKDEFLTEPKSCKSLIMENKPPSLRPRNRKPEPGPVQNQALTLRPRPAR</sequence>
<protein>
    <submittedName>
        <fullName evidence="3">Uncharacterized protein</fullName>
    </submittedName>
</protein>
<name>A0A915KL22_ROMCU</name>
<keyword evidence="2" id="KW-1185">Reference proteome</keyword>
<feature type="region of interest" description="Disordered" evidence="1">
    <location>
        <begin position="51"/>
        <end position="88"/>
    </location>
</feature>
<evidence type="ECO:0000313" key="3">
    <source>
        <dbReference type="WBParaSite" id="nRc.2.0.1.t39537-RA"/>
    </source>
</evidence>
<evidence type="ECO:0000256" key="1">
    <source>
        <dbReference type="SAM" id="MobiDB-lite"/>
    </source>
</evidence>
<organism evidence="2 3">
    <name type="scientific">Romanomermis culicivorax</name>
    <name type="common">Nematode worm</name>
    <dbReference type="NCBI Taxonomy" id="13658"/>
    <lineage>
        <taxon>Eukaryota</taxon>
        <taxon>Metazoa</taxon>
        <taxon>Ecdysozoa</taxon>
        <taxon>Nematoda</taxon>
        <taxon>Enoplea</taxon>
        <taxon>Dorylaimia</taxon>
        <taxon>Mermithida</taxon>
        <taxon>Mermithoidea</taxon>
        <taxon>Mermithidae</taxon>
        <taxon>Romanomermis</taxon>
    </lineage>
</organism>
<reference evidence="3" key="1">
    <citation type="submission" date="2022-11" db="UniProtKB">
        <authorList>
            <consortium name="WormBaseParasite"/>
        </authorList>
    </citation>
    <scope>IDENTIFICATION</scope>
</reference>
<dbReference type="WBParaSite" id="nRc.2.0.1.t39537-RA">
    <property type="protein sequence ID" value="nRc.2.0.1.t39537-RA"/>
    <property type="gene ID" value="nRc.2.0.1.g39537"/>
</dbReference>
<evidence type="ECO:0000313" key="2">
    <source>
        <dbReference type="Proteomes" id="UP000887565"/>
    </source>
</evidence>
<dbReference type="AlphaFoldDB" id="A0A915KL22"/>
<proteinExistence type="predicted"/>